<dbReference type="Pfam" id="PF00691">
    <property type="entry name" value="OmpA"/>
    <property type="match status" value="1"/>
</dbReference>
<evidence type="ECO:0000256" key="1">
    <source>
        <dbReference type="PROSITE-ProRule" id="PRU00473"/>
    </source>
</evidence>
<dbReference type="PANTHER" id="PTHR30329:SF21">
    <property type="entry name" value="LIPOPROTEIN YIAD-RELATED"/>
    <property type="match status" value="1"/>
</dbReference>
<protein>
    <recommendedName>
        <fullName evidence="2">OmpA-like domain-containing protein</fullName>
    </recommendedName>
</protein>
<dbReference type="SUPFAM" id="SSF103088">
    <property type="entry name" value="OmpA-like"/>
    <property type="match status" value="1"/>
</dbReference>
<evidence type="ECO:0000313" key="3">
    <source>
        <dbReference type="EMBL" id="GHM59598.1"/>
    </source>
</evidence>
<keyword evidence="4" id="KW-1185">Reference proteome</keyword>
<dbReference type="InterPro" id="IPR036737">
    <property type="entry name" value="OmpA-like_sf"/>
</dbReference>
<dbReference type="PANTHER" id="PTHR30329">
    <property type="entry name" value="STATOR ELEMENT OF FLAGELLAR MOTOR COMPLEX"/>
    <property type="match status" value="1"/>
</dbReference>
<dbReference type="Gene3D" id="3.30.1330.60">
    <property type="entry name" value="OmpA-like domain"/>
    <property type="match status" value="1"/>
</dbReference>
<dbReference type="CDD" id="cd07185">
    <property type="entry name" value="OmpA_C-like"/>
    <property type="match status" value="1"/>
</dbReference>
<evidence type="ECO:0000313" key="4">
    <source>
        <dbReference type="Proteomes" id="UP000637906"/>
    </source>
</evidence>
<dbReference type="GO" id="GO:0016020">
    <property type="term" value="C:membrane"/>
    <property type="evidence" value="ECO:0007669"/>
    <property type="project" value="UniProtKB-UniRule"/>
</dbReference>
<gene>
    <name evidence="3" type="ORF">sL5_05910</name>
</gene>
<dbReference type="InterPro" id="IPR006665">
    <property type="entry name" value="OmpA-like"/>
</dbReference>
<organism evidence="3 4">
    <name type="scientific">Candidatus Mesenet longicola</name>
    <dbReference type="NCBI Taxonomy" id="1892558"/>
    <lineage>
        <taxon>Bacteria</taxon>
        <taxon>Pseudomonadati</taxon>
        <taxon>Pseudomonadota</taxon>
        <taxon>Alphaproteobacteria</taxon>
        <taxon>Rickettsiales</taxon>
        <taxon>Anaplasmataceae</taxon>
        <taxon>Candidatus Mesenet</taxon>
    </lineage>
</organism>
<comment type="caution">
    <text evidence="3">The sequence shown here is derived from an EMBL/GenBank/DDBJ whole genome shotgun (WGS) entry which is preliminary data.</text>
</comment>
<name>A0A8J3MP31_9RICK</name>
<keyword evidence="1" id="KW-0472">Membrane</keyword>
<dbReference type="EMBL" id="BNGU01000020">
    <property type="protein sequence ID" value="GHM59598.1"/>
    <property type="molecule type" value="Genomic_DNA"/>
</dbReference>
<evidence type="ECO:0000259" key="2">
    <source>
        <dbReference type="PROSITE" id="PS51123"/>
    </source>
</evidence>
<feature type="domain" description="OmpA-like" evidence="2">
    <location>
        <begin position="1"/>
        <end position="127"/>
    </location>
</feature>
<reference evidence="3 4" key="1">
    <citation type="journal article" date="2021" name="Microb. Ecol.">
        <title>Candidatus Mesenet longicola: Novel Endosymbionts of Brontispa longissima that Induce Cytoplasmic Incompatibility.</title>
        <authorList>
            <person name="Takano S."/>
            <person name="Gotoh Y."/>
            <person name="Hayashi T."/>
        </authorList>
    </citation>
    <scope>NUCLEOTIDE SEQUENCE [LARGE SCALE GENOMIC DNA]</scope>
    <source>
        <strain evidence="3">L5</strain>
    </source>
</reference>
<dbReference type="AlphaFoldDB" id="A0A8J3MP31"/>
<dbReference type="InterPro" id="IPR050330">
    <property type="entry name" value="Bact_OuterMem_StrucFunc"/>
</dbReference>
<sequence>MKNMSPMPHNNQKLWKIYFSCDKSEITDENKSRLLDIVEFLQINPDRVIKIIGHTDQCCVSNGRNKKKYNFILGKRRADAIKEYIINCNQSLKYRIYTESKGESEPEIIGTGEKAWSKNRRVVVVVS</sequence>
<dbReference type="PROSITE" id="PS51123">
    <property type="entry name" value="OMPA_2"/>
    <property type="match status" value="1"/>
</dbReference>
<proteinExistence type="predicted"/>
<dbReference type="Proteomes" id="UP000637906">
    <property type="component" value="Unassembled WGS sequence"/>
</dbReference>
<accession>A0A8J3MP31</accession>